<dbReference type="AlphaFoldDB" id="K5W7W1"/>
<sequence length="72" mass="8203">MSQSSSAALFYLVQIMSRVCFDYTPDWQRGNPNSYIDMVKLPKGYGVEQGSTIQIYAVDPDDGNQYLIARWC</sequence>
<dbReference type="InterPro" id="IPR053742">
    <property type="entry name" value="Fungal_ImmunoLectin_sf"/>
</dbReference>
<organism evidence="1 2">
    <name type="scientific">Phanerochaete carnosa (strain HHB-10118-sp)</name>
    <name type="common">White-rot fungus</name>
    <name type="synonym">Peniophora carnosa</name>
    <dbReference type="NCBI Taxonomy" id="650164"/>
    <lineage>
        <taxon>Eukaryota</taxon>
        <taxon>Fungi</taxon>
        <taxon>Dikarya</taxon>
        <taxon>Basidiomycota</taxon>
        <taxon>Agaricomycotina</taxon>
        <taxon>Agaricomycetes</taxon>
        <taxon>Polyporales</taxon>
        <taxon>Phanerochaetaceae</taxon>
        <taxon>Phanerochaete</taxon>
    </lineage>
</organism>
<dbReference type="Gene3D" id="2.60.40.1790">
    <property type="entry name" value="Fungal immunomodulatory protein Fve"/>
    <property type="match status" value="2"/>
</dbReference>
<dbReference type="OrthoDB" id="10261027at2759"/>
<proteinExistence type="predicted"/>
<reference evidence="1 2" key="1">
    <citation type="journal article" date="2012" name="BMC Genomics">
        <title>Comparative genomics of the white-rot fungi, Phanerochaete carnosa and P. chrysosporium, to elucidate the genetic basis of the distinct wood types they colonize.</title>
        <authorList>
            <person name="Suzuki H."/>
            <person name="MacDonald J."/>
            <person name="Syed K."/>
            <person name="Salamov A."/>
            <person name="Hori C."/>
            <person name="Aerts A."/>
            <person name="Henrissat B."/>
            <person name="Wiebenga A."/>
            <person name="vanKuyk P.A."/>
            <person name="Barry K."/>
            <person name="Lindquist E."/>
            <person name="LaButti K."/>
            <person name="Lapidus A."/>
            <person name="Lucas S."/>
            <person name="Coutinho P."/>
            <person name="Gong Y."/>
            <person name="Samejima M."/>
            <person name="Mahadevan R."/>
            <person name="Abou-Zaid M."/>
            <person name="de Vries R.P."/>
            <person name="Igarashi K."/>
            <person name="Yadav J.S."/>
            <person name="Grigoriev I.V."/>
            <person name="Master E.R."/>
        </authorList>
    </citation>
    <scope>NUCLEOTIDE SEQUENCE [LARGE SCALE GENOMIC DNA]</scope>
    <source>
        <strain evidence="1 2">HHB-10118-sp</strain>
    </source>
</reference>
<dbReference type="RefSeq" id="XP_007392586.1">
    <property type="nucleotide sequence ID" value="XM_007392524.1"/>
</dbReference>
<dbReference type="KEGG" id="pco:PHACADRAFT_192435"/>
<dbReference type="GeneID" id="18910826"/>
<protein>
    <submittedName>
        <fullName evidence="1">Uncharacterized protein</fullName>
    </submittedName>
</protein>
<dbReference type="Proteomes" id="UP000008370">
    <property type="component" value="Unassembled WGS sequence"/>
</dbReference>
<evidence type="ECO:0000313" key="2">
    <source>
        <dbReference type="Proteomes" id="UP000008370"/>
    </source>
</evidence>
<dbReference type="HOGENOM" id="CLU_2723018_0_0_1"/>
<dbReference type="EMBL" id="JH930469">
    <property type="protein sequence ID" value="EKM60038.1"/>
    <property type="molecule type" value="Genomic_DNA"/>
</dbReference>
<dbReference type="InParanoid" id="K5W7W1"/>
<keyword evidence="2" id="KW-1185">Reference proteome</keyword>
<dbReference type="InterPro" id="IPR015339">
    <property type="entry name" value="Immunomodulatory_FIP-Fve_fun"/>
</dbReference>
<dbReference type="GO" id="GO:0002682">
    <property type="term" value="P:regulation of immune system process"/>
    <property type="evidence" value="ECO:0007669"/>
    <property type="project" value="InterPro"/>
</dbReference>
<dbReference type="InterPro" id="IPR036344">
    <property type="entry name" value="FIP_sf"/>
</dbReference>
<accession>K5W7W1</accession>
<dbReference type="GO" id="GO:0030246">
    <property type="term" value="F:carbohydrate binding"/>
    <property type="evidence" value="ECO:0007669"/>
    <property type="project" value="InterPro"/>
</dbReference>
<dbReference type="Pfam" id="PF09259">
    <property type="entry name" value="Fve"/>
    <property type="match status" value="1"/>
</dbReference>
<evidence type="ECO:0000313" key="1">
    <source>
        <dbReference type="EMBL" id="EKM60038.1"/>
    </source>
</evidence>
<gene>
    <name evidence="1" type="ORF">PHACADRAFT_192435</name>
</gene>
<dbReference type="SUPFAM" id="SSF101542">
    <property type="entry name" value="Fungal immunomodulatory protein, FIP"/>
    <property type="match status" value="1"/>
</dbReference>
<name>K5W7W1_PHACS</name>